<sequence>MQSIIGYSDDDRSDDEGKRSSPLKNPPKPQSKDALLRRSISTPSLKASVDTKLVPLVNEPREREDTDSPAEPAKPTVRSNKTKGRLDPSIIRRTTTQTTKSTPEPVDDPAFSTPNEPKGSDSLPPPRLQDLSLGPDPARIPQGADELSEIRALLRPPPVPGVEDFGIPPPSEDPVDSELVDKLSRFITLKKQGTHFNDALMRNKSFNNPHIYAKLVDFVEVNETGTNFPKNIWDPHDIQPEWYADEIAAAQKKRSVEASAAQAPGKRSRIAFDSASSSSTSGKHPSALDQGSRRSNESRGRHHSDESRGRSDGSRRRHEDDVHSGQRYHPYQHKPDMGWMPRNHANSDRSKNRW</sequence>
<dbReference type="Proteomes" id="UP000383932">
    <property type="component" value="Unassembled WGS sequence"/>
</dbReference>
<feature type="region of interest" description="Disordered" evidence="1">
    <location>
        <begin position="1"/>
        <end position="142"/>
    </location>
</feature>
<reference evidence="2 3" key="1">
    <citation type="journal article" date="2019" name="Fungal Biol. Biotechnol.">
        <title>Draft genome sequence of fastidious pathogen Ceratobasidium theobromae, which causes vascular-streak dieback in Theobroma cacao.</title>
        <authorList>
            <person name="Ali S.S."/>
            <person name="Asman A."/>
            <person name="Shao J."/>
            <person name="Firmansyah A.P."/>
            <person name="Susilo A.W."/>
            <person name="Rosmana A."/>
            <person name="McMahon P."/>
            <person name="Junaid M."/>
            <person name="Guest D."/>
            <person name="Kheng T.Y."/>
            <person name="Meinhardt L.W."/>
            <person name="Bailey B.A."/>
        </authorList>
    </citation>
    <scope>NUCLEOTIDE SEQUENCE [LARGE SCALE GENOMIC DNA]</scope>
    <source>
        <strain evidence="2 3">CT2</strain>
    </source>
</reference>
<dbReference type="PANTHER" id="PTHR13464:SF0">
    <property type="entry name" value="SAP30-BINDING PROTEIN"/>
    <property type="match status" value="1"/>
</dbReference>
<organism evidence="2 3">
    <name type="scientific">Ceratobasidium theobromae</name>
    <dbReference type="NCBI Taxonomy" id="1582974"/>
    <lineage>
        <taxon>Eukaryota</taxon>
        <taxon>Fungi</taxon>
        <taxon>Dikarya</taxon>
        <taxon>Basidiomycota</taxon>
        <taxon>Agaricomycotina</taxon>
        <taxon>Agaricomycetes</taxon>
        <taxon>Cantharellales</taxon>
        <taxon>Ceratobasidiaceae</taxon>
        <taxon>Ceratobasidium</taxon>
    </lineage>
</organism>
<accession>A0A5N5QM25</accession>
<keyword evidence="3" id="KW-1185">Reference proteome</keyword>
<feature type="compositionally biased region" description="Low complexity" evidence="1">
    <location>
        <begin position="271"/>
        <end position="287"/>
    </location>
</feature>
<dbReference type="InterPro" id="IPR012479">
    <property type="entry name" value="SAP30BP"/>
</dbReference>
<dbReference type="Pfam" id="PF07818">
    <property type="entry name" value="HCNGP"/>
    <property type="match status" value="1"/>
</dbReference>
<dbReference type="OrthoDB" id="1714508at2759"/>
<dbReference type="AlphaFoldDB" id="A0A5N5QM25"/>
<feature type="compositionally biased region" description="Basic and acidic residues" evidence="1">
    <location>
        <begin position="291"/>
        <end position="324"/>
    </location>
</feature>
<dbReference type="PANTHER" id="PTHR13464">
    <property type="entry name" value="TRANSCRIPTIONAL REGULATOR PROTEIN HCNGP"/>
    <property type="match status" value="1"/>
</dbReference>
<evidence type="ECO:0000313" key="3">
    <source>
        <dbReference type="Proteomes" id="UP000383932"/>
    </source>
</evidence>
<feature type="region of interest" description="Disordered" evidence="1">
    <location>
        <begin position="255"/>
        <end position="354"/>
    </location>
</feature>
<dbReference type="GO" id="GO:0005634">
    <property type="term" value="C:nucleus"/>
    <property type="evidence" value="ECO:0007669"/>
    <property type="project" value="TreeGrafter"/>
</dbReference>
<dbReference type="EMBL" id="SSOP01000073">
    <property type="protein sequence ID" value="KAB5592216.1"/>
    <property type="molecule type" value="Genomic_DNA"/>
</dbReference>
<evidence type="ECO:0000256" key="1">
    <source>
        <dbReference type="SAM" id="MobiDB-lite"/>
    </source>
</evidence>
<feature type="compositionally biased region" description="Basic and acidic residues" evidence="1">
    <location>
        <begin position="345"/>
        <end position="354"/>
    </location>
</feature>
<name>A0A5N5QM25_9AGAM</name>
<protein>
    <recommendedName>
        <fullName evidence="4">HCNGP-domain-containing protein</fullName>
    </recommendedName>
</protein>
<comment type="caution">
    <text evidence="2">The sequence shown here is derived from an EMBL/GenBank/DDBJ whole genome shotgun (WGS) entry which is preliminary data.</text>
</comment>
<evidence type="ECO:0000313" key="2">
    <source>
        <dbReference type="EMBL" id="KAB5592216.1"/>
    </source>
</evidence>
<dbReference type="GO" id="GO:0006355">
    <property type="term" value="P:regulation of DNA-templated transcription"/>
    <property type="evidence" value="ECO:0007669"/>
    <property type="project" value="InterPro"/>
</dbReference>
<proteinExistence type="predicted"/>
<evidence type="ECO:0008006" key="4">
    <source>
        <dbReference type="Google" id="ProtNLM"/>
    </source>
</evidence>
<gene>
    <name evidence="2" type="ORF">CTheo_4367</name>
</gene>